<feature type="transmembrane region" description="Helical" evidence="18">
    <location>
        <begin position="1133"/>
        <end position="1151"/>
    </location>
</feature>
<dbReference type="SUPFAM" id="SSF56784">
    <property type="entry name" value="HAD-like"/>
    <property type="match status" value="1"/>
</dbReference>
<feature type="transmembrane region" description="Helical" evidence="18">
    <location>
        <begin position="1103"/>
        <end position="1121"/>
    </location>
</feature>
<dbReference type="InterPro" id="IPR048682">
    <property type="entry name" value="COG4"/>
</dbReference>
<evidence type="ECO:0000256" key="3">
    <source>
        <dbReference type="ARBA" id="ARBA00009215"/>
    </source>
</evidence>
<name>A0A9Q8SN07_9PEZI</name>
<dbReference type="InterPro" id="IPR048680">
    <property type="entry name" value="COG4_N"/>
</dbReference>
<evidence type="ECO:0000256" key="1">
    <source>
        <dbReference type="ARBA" id="ARBA00004395"/>
    </source>
</evidence>
<dbReference type="Pfam" id="PF00122">
    <property type="entry name" value="E1-E2_ATPase"/>
    <property type="match status" value="1"/>
</dbReference>
<dbReference type="GO" id="GO:0015031">
    <property type="term" value="P:protein transport"/>
    <property type="evidence" value="ECO:0007669"/>
    <property type="project" value="UniProtKB-KW"/>
</dbReference>
<dbReference type="SFLD" id="SFLDS00003">
    <property type="entry name" value="Haloacid_Dehalogenase"/>
    <property type="match status" value="1"/>
</dbReference>
<feature type="region of interest" description="Disordered" evidence="20">
    <location>
        <begin position="149"/>
        <end position="180"/>
    </location>
</feature>
<dbReference type="Gene3D" id="1.20.1110.10">
    <property type="entry name" value="Calcium-transporting ATPase, transmembrane domain"/>
    <property type="match status" value="2"/>
</dbReference>
<keyword evidence="16 18" id="KW-0472">Membrane</keyword>
<dbReference type="PANTHER" id="PTHR24016">
    <property type="entry name" value="CONSERVED OLIGOMERIC GOLGI COMPLEX SUBUNIT 4"/>
    <property type="match status" value="1"/>
</dbReference>
<dbReference type="GO" id="GO:0000139">
    <property type="term" value="C:Golgi membrane"/>
    <property type="evidence" value="ECO:0007669"/>
    <property type="project" value="UniProtKB-SubCell"/>
</dbReference>
<keyword evidence="6 18" id="KW-0812">Transmembrane</keyword>
<dbReference type="EC" id="7.2.2.10" evidence="18"/>
<dbReference type="SMART" id="SM00831">
    <property type="entry name" value="Cation_ATPase_N"/>
    <property type="match status" value="1"/>
</dbReference>
<comment type="catalytic activity">
    <reaction evidence="18">
        <text>Ca(2+)(in) + ATP + H2O = Ca(2+)(out) + ADP + phosphate + H(+)</text>
        <dbReference type="Rhea" id="RHEA:18105"/>
        <dbReference type="ChEBI" id="CHEBI:15377"/>
        <dbReference type="ChEBI" id="CHEBI:15378"/>
        <dbReference type="ChEBI" id="CHEBI:29108"/>
        <dbReference type="ChEBI" id="CHEBI:30616"/>
        <dbReference type="ChEBI" id="CHEBI:43474"/>
        <dbReference type="ChEBI" id="CHEBI:456216"/>
        <dbReference type="EC" id="7.2.2.10"/>
    </reaction>
</comment>
<evidence type="ECO:0000256" key="8">
    <source>
        <dbReference type="ARBA" id="ARBA00022837"/>
    </source>
</evidence>
<feature type="region of interest" description="Disordered" evidence="20">
    <location>
        <begin position="1568"/>
        <end position="1591"/>
    </location>
</feature>
<dbReference type="KEGG" id="clup:CLUP02_05672"/>
<protein>
    <recommendedName>
        <fullName evidence="18">Calcium-transporting ATPase</fullName>
        <ecNumber evidence="18">7.2.2.10</ecNumber>
    </recommendedName>
</protein>
<feature type="compositionally biased region" description="Basic and acidic residues" evidence="20">
    <location>
        <begin position="2555"/>
        <end position="2570"/>
    </location>
</feature>
<evidence type="ECO:0000256" key="14">
    <source>
        <dbReference type="ARBA" id="ARBA00023034"/>
    </source>
</evidence>
<keyword evidence="5 18" id="KW-0109">Calcium transport</keyword>
<dbReference type="FunFam" id="3.40.50.1000:FF:000028">
    <property type="entry name" value="Calcium-transporting P-type ATPase, putative"/>
    <property type="match status" value="1"/>
</dbReference>
<dbReference type="InterPro" id="IPR048684">
    <property type="entry name" value="COG4_C"/>
</dbReference>
<dbReference type="Pfam" id="PF20663">
    <property type="entry name" value="COG4_N"/>
    <property type="match status" value="1"/>
</dbReference>
<keyword evidence="9 18" id="KW-0067">ATP-binding</keyword>
<dbReference type="Gene3D" id="3.40.1110.10">
    <property type="entry name" value="Calcium-transporting ATPase, cytoplasmic domain N"/>
    <property type="match status" value="1"/>
</dbReference>
<feature type="transmembrane region" description="Helical" evidence="18">
    <location>
        <begin position="1032"/>
        <end position="1051"/>
    </location>
</feature>
<dbReference type="Pfam" id="PF00690">
    <property type="entry name" value="Cation_ATPase_N"/>
    <property type="match status" value="1"/>
</dbReference>
<keyword evidence="7 18" id="KW-0547">Nucleotide-binding</keyword>
<keyword evidence="10" id="KW-0460">Magnesium</keyword>
<dbReference type="RefSeq" id="XP_049141821.1">
    <property type="nucleotide sequence ID" value="XM_049284678.1"/>
</dbReference>
<dbReference type="Gene3D" id="3.40.50.1000">
    <property type="entry name" value="HAD superfamily/HAD-like"/>
    <property type="match status" value="1"/>
</dbReference>
<dbReference type="InterPro" id="IPR023298">
    <property type="entry name" value="ATPase_P-typ_TM_dom_sf"/>
</dbReference>
<dbReference type="Pfam" id="PF20662">
    <property type="entry name" value="COG4_C"/>
    <property type="match status" value="1"/>
</dbReference>
<evidence type="ECO:0000256" key="20">
    <source>
        <dbReference type="SAM" id="MobiDB-lite"/>
    </source>
</evidence>
<dbReference type="GO" id="GO:0016887">
    <property type="term" value="F:ATP hydrolysis activity"/>
    <property type="evidence" value="ECO:0007669"/>
    <property type="project" value="InterPro"/>
</dbReference>
<dbReference type="InterPro" id="IPR001757">
    <property type="entry name" value="P_typ_ATPase"/>
</dbReference>
<dbReference type="GO" id="GO:0005388">
    <property type="term" value="F:P-type calcium transporter activity"/>
    <property type="evidence" value="ECO:0007669"/>
    <property type="project" value="UniProtKB-EC"/>
</dbReference>
<dbReference type="InterPro" id="IPR059000">
    <property type="entry name" value="ATPase_P-type_domA"/>
</dbReference>
<proteinExistence type="inferred from homology"/>
<keyword evidence="15 18" id="KW-0406">Ion transport</keyword>
<evidence type="ECO:0000256" key="2">
    <source>
        <dbReference type="ARBA" id="ARBA00004653"/>
    </source>
</evidence>
<feature type="transmembrane region" description="Helical" evidence="18">
    <location>
        <begin position="959"/>
        <end position="982"/>
    </location>
</feature>
<dbReference type="Pfam" id="PF08318">
    <property type="entry name" value="COG4_m"/>
    <property type="match status" value="1"/>
</dbReference>
<feature type="region of interest" description="Disordered" evidence="20">
    <location>
        <begin position="1219"/>
        <end position="1242"/>
    </location>
</feature>
<reference evidence="23" key="1">
    <citation type="journal article" date="2021" name="Mol. Plant Microbe Interact.">
        <title>Complete Genome Sequence of the Plant-Pathogenic Fungus Colletotrichum lupini.</title>
        <authorList>
            <person name="Baroncelli R."/>
            <person name="Pensec F."/>
            <person name="Da Lio D."/>
            <person name="Boufleur T."/>
            <person name="Vicente I."/>
            <person name="Sarrocco S."/>
            <person name="Picot A."/>
            <person name="Baraldi E."/>
            <person name="Sukno S."/>
            <person name="Thon M."/>
            <person name="Le Floch G."/>
        </authorList>
    </citation>
    <scope>NUCLEOTIDE SEQUENCE</scope>
    <source>
        <strain evidence="23">IMI 504893</strain>
    </source>
</reference>
<evidence type="ECO:0000256" key="19">
    <source>
        <dbReference type="SAM" id="Coils"/>
    </source>
</evidence>
<dbReference type="SFLD" id="SFLDG00002">
    <property type="entry name" value="C1.7:_P-type_atpase_like"/>
    <property type="match status" value="1"/>
</dbReference>
<keyword evidence="11" id="KW-0653">Protein transport</keyword>
<feature type="compositionally biased region" description="Polar residues" evidence="20">
    <location>
        <begin position="163"/>
        <end position="175"/>
    </location>
</feature>
<feature type="coiled-coil region" evidence="19">
    <location>
        <begin position="1873"/>
        <end position="1901"/>
    </location>
</feature>
<feature type="compositionally biased region" description="Low complexity" evidence="20">
    <location>
        <begin position="1226"/>
        <end position="1238"/>
    </location>
</feature>
<evidence type="ECO:0000256" key="4">
    <source>
        <dbReference type="ARBA" id="ARBA00022448"/>
    </source>
</evidence>
<feature type="region of interest" description="Disordered" evidence="20">
    <location>
        <begin position="2287"/>
        <end position="2317"/>
    </location>
</feature>
<comment type="function">
    <text evidence="18">Catalyzes the hydrolysis of ATP coupled with the transport of calcium.</text>
</comment>
<keyword evidence="14" id="KW-0333">Golgi apparatus</keyword>
<dbReference type="InterPro" id="IPR013167">
    <property type="entry name" value="COG4_M"/>
</dbReference>
<gene>
    <name evidence="23" type="ORF">CLUP02_05672</name>
</gene>
<evidence type="ECO:0000256" key="10">
    <source>
        <dbReference type="ARBA" id="ARBA00022842"/>
    </source>
</evidence>
<dbReference type="InterPro" id="IPR036412">
    <property type="entry name" value="HAD-like_sf"/>
</dbReference>
<evidence type="ECO:0000259" key="22">
    <source>
        <dbReference type="SMART" id="SM00831"/>
    </source>
</evidence>
<keyword evidence="8 18" id="KW-0106">Calcium</keyword>
<evidence type="ECO:0000256" key="17">
    <source>
        <dbReference type="ARBA" id="ARBA00038148"/>
    </source>
</evidence>
<dbReference type="InterPro" id="IPR004014">
    <property type="entry name" value="ATPase_P-typ_cation-transptr_N"/>
</dbReference>
<dbReference type="GeneID" id="73339688"/>
<dbReference type="PROSITE" id="PS00154">
    <property type="entry name" value="ATPASE_E1_E2"/>
    <property type="match status" value="1"/>
</dbReference>
<keyword evidence="12" id="KW-1278">Translocase</keyword>
<dbReference type="SFLD" id="SFLDF00027">
    <property type="entry name" value="p-type_atpase"/>
    <property type="match status" value="1"/>
</dbReference>
<evidence type="ECO:0000256" key="6">
    <source>
        <dbReference type="ARBA" id="ARBA00022692"/>
    </source>
</evidence>
<feature type="region of interest" description="Disordered" evidence="20">
    <location>
        <begin position="2540"/>
        <end position="2570"/>
    </location>
</feature>
<dbReference type="InterPro" id="IPR006068">
    <property type="entry name" value="ATPase_P-typ_cation-transptr_C"/>
</dbReference>
<keyword evidence="4 18" id="KW-0813">Transport</keyword>
<dbReference type="SMART" id="SM00762">
    <property type="entry name" value="Cog4"/>
    <property type="match status" value="1"/>
</dbReference>
<accession>A0A9Q8SN07</accession>
<feature type="region of interest" description="Disordered" evidence="20">
    <location>
        <begin position="298"/>
        <end position="328"/>
    </location>
</feature>
<evidence type="ECO:0000256" key="16">
    <source>
        <dbReference type="ARBA" id="ARBA00023136"/>
    </source>
</evidence>
<keyword evidence="19" id="KW-0175">Coiled coil</keyword>
<evidence type="ECO:0000256" key="5">
    <source>
        <dbReference type="ARBA" id="ARBA00022568"/>
    </source>
</evidence>
<dbReference type="InterPro" id="IPR023299">
    <property type="entry name" value="ATPase_P-typ_cyto_dom_N"/>
</dbReference>
<dbReference type="PANTHER" id="PTHR24016:SF0">
    <property type="entry name" value="CONSERVED OLIGOMERIC GOLGI COMPLEX SUBUNIT 4"/>
    <property type="match status" value="1"/>
</dbReference>
<comment type="caution">
    <text evidence="18">Lacks conserved residue(s) required for the propagation of feature annotation.</text>
</comment>
<organism evidence="23 24">
    <name type="scientific">Colletotrichum lupini</name>
    <dbReference type="NCBI Taxonomy" id="145971"/>
    <lineage>
        <taxon>Eukaryota</taxon>
        <taxon>Fungi</taxon>
        <taxon>Dikarya</taxon>
        <taxon>Ascomycota</taxon>
        <taxon>Pezizomycotina</taxon>
        <taxon>Sordariomycetes</taxon>
        <taxon>Hypocreomycetidae</taxon>
        <taxon>Glomerellales</taxon>
        <taxon>Glomerellaceae</taxon>
        <taxon>Colletotrichum</taxon>
        <taxon>Colletotrichum acutatum species complex</taxon>
    </lineage>
</organism>
<dbReference type="SUPFAM" id="SSF81660">
    <property type="entry name" value="Metal cation-transporting ATPase, ATP-binding domain N"/>
    <property type="match status" value="1"/>
</dbReference>
<comment type="similarity">
    <text evidence="3">Belongs to the COG4 family.</text>
</comment>
<dbReference type="Pfam" id="PF00689">
    <property type="entry name" value="Cation_ATPase_C"/>
    <property type="match status" value="1"/>
</dbReference>
<dbReference type="Gene3D" id="1.20.58.1970">
    <property type="match status" value="1"/>
</dbReference>
<dbReference type="PRINTS" id="PR00119">
    <property type="entry name" value="CATATPASE"/>
</dbReference>
<keyword evidence="13 18" id="KW-1133">Transmembrane helix</keyword>
<feature type="domain" description="COG4 transport protein middle alpha-helical bundle" evidence="21">
    <location>
        <begin position="1408"/>
        <end position="1750"/>
    </location>
</feature>
<evidence type="ECO:0000256" key="13">
    <source>
        <dbReference type="ARBA" id="ARBA00022989"/>
    </source>
</evidence>
<dbReference type="Pfam" id="PF13246">
    <property type="entry name" value="Cation_ATPase"/>
    <property type="match status" value="1"/>
</dbReference>
<evidence type="ECO:0000313" key="23">
    <source>
        <dbReference type="EMBL" id="UQC80190.1"/>
    </source>
</evidence>
<dbReference type="SUPFAM" id="SSF81653">
    <property type="entry name" value="Calcium ATPase, transduction domain A"/>
    <property type="match status" value="1"/>
</dbReference>
<comment type="subcellular location">
    <subcellularLocation>
        <location evidence="2">Golgi apparatus membrane</location>
        <topology evidence="2">Multi-pass membrane protein</topology>
    </subcellularLocation>
    <subcellularLocation>
        <location evidence="1">Golgi apparatus membrane</location>
        <topology evidence="1">Peripheral membrane protein</topology>
    </subcellularLocation>
    <subcellularLocation>
        <location evidence="18">Membrane</location>
        <topology evidence="18">Multi-pass membrane protein</topology>
    </subcellularLocation>
</comment>
<dbReference type="InterPro" id="IPR018303">
    <property type="entry name" value="ATPase_P-typ_P_site"/>
</dbReference>
<dbReference type="Gene3D" id="2.70.150.10">
    <property type="entry name" value="Calcium-transporting ATPase, cytoplasmic transduction domain A"/>
    <property type="match status" value="2"/>
</dbReference>
<dbReference type="Proteomes" id="UP000830671">
    <property type="component" value="Chromosome 3"/>
</dbReference>
<evidence type="ECO:0000256" key="11">
    <source>
        <dbReference type="ARBA" id="ARBA00022927"/>
    </source>
</evidence>
<keyword evidence="24" id="KW-1185">Reference proteome</keyword>
<dbReference type="InterPro" id="IPR006413">
    <property type="entry name" value="P-type_ATPase_IIA_PMR1"/>
</dbReference>
<sequence length="2616" mass="288808">MRHVTDIVHAHVWIAYGTGAAIHGDVRSGDTDPESSFQGPLYNSHGPAVLSVALARRTPSEGTRFLIFYHDIRLPSLSHQLPRNYVFGPSSPQLIPWRRRTFSRDRGISASPYADMQWPWHKRKGSDDGEALLPLAAKMPSINGLTMEPMETESSRSRPGHIRTTSAQSRSTADEFSSMSSAEAASRLQTSLTHGLSPTEALTRLSDYGPNEIPHEPPEPLWLRFIKQFQEPLILLLLVSAGASLFLGNMDDAVSITVAVTIVVSVGFVQEYRSEKSIEALSHLVPAHAHLVRSAISKTPGSAKTPTWPPQGPMDGTESVGSTTPGEEMLEATSSKVMASQLVPGDLVYFTTGDRIPADIRVTKAADLTIDESNLTGENEPVRITAETKARSLLSPAYGADTLQLPSPSALSDNRDAGGSGENNIAWMGTLVRSGHGQGIVFATGGQTNFGTIATSVSGTESPRSPLQLSMDDLGSQLSKASFVVIGLISLVGWLQGKKLLEIFTISISLAVAAIPEGLPIIVTVTLALGVHRMARHNAIVRRMPKVETLGSVNVVCTDKTGTLTMNHMTTAKMWYFGANDAIDVESDDEATETKPDPATLRILRIGNIANNGRLAQQYTENGAAARAVLSSTQGADFTSTYTRWCGQPTDVAMLDLLDRFKEHDVRESIGPRLTETPFSSERKWMGVTIGTNNKEFAYMKGSIDRILEACDTYLTRDGREIVLDSTRREEALQAAETMASKGLRVLAFASGAVSRSRGRTALAPTSRTNTPQPVDETYRGLTFAGLVGMSDPPRPGVGKSIRRLLRGGVRVVMITGDAETTAVAIGRQLGMPIAKPIEYASNQAAVRPVLRGEDVDNMSEEELSHAIQHTTIFARTNPDHKLKIIRAFQARGDIVAMTGDGVNDAPALKRADIGISMGLHGTDVAKEAADMILTDDDFSTILRAIEEGKGIFNNIQNFLTFQLSTSAAGLSLVLICTILGFKSPLNAMQILWINIIMDGPPAQSLGVESVDADVMNRPPRKRNDAVLTRALLYRVMTSAFIIMAGTMLVYRREMLADGEVNRRDTTMTFTCFVFFDMFNAMACRSESKSVLRGEVGLFSNTLFNWAVSLSIAGQLLVIYFPWLQEVFQTEALSLFDLLGLLMLCSTVFWADEFRKYWKYARRRMGGGYSQAVCADQPKHFGPANTLTWTSTLTAQTTPPYLCWQAKLAPMSTLTNGVSSHRADSDNAADGAHSSAAARPSCSGTSSIYAASSVAEVHAALEALHARESTITSRLDALLGSQADLARELGRLDLLRAGLGSQVIAARSVGNDMLSTAADTAGRLSNKVKELDLEKSRVEDTLEVVKQVVELKACVQGVVGSMGAPQDWEAAAAYLARAAQVPEDITKGKFAASIVPSVEVPDPPWVTLENAKESLCGLFLREFEKATKEGDGAKVTRFFKLFPLIGRGDVGLDVYGRYVCQGVAGTARSVLKESPGVQARKEGFFYANALTRLFDHIARIVEGHGGLVELHYGSGKMVRVIERLQQEADVQGGIVLDSWSDERDVDRRLKDVKSYPFSFLVQSFLPQQRGGTPRVNSPAMGAGANPRASEDEGVNMKEVDGLLSEIAIMLGRWSLYSKFLAGKTRDPSTPDDAPLSVPEVVVKSNLRKKVSDKLTSPYNIMMTFFFRRSVEKAFQLDESPASSLSLSMNKHIDTNQAFIISAVDDVMYVVSAVIQKSISTSQRDVISSVIPTIGRVLGSDFVGMIQRKMRDESYPKPIVQGGFPPEDRIIQFIVLINSLDTANEYLGRIITTNVGSTNDPPKVNGDAHEASLRDTFPFDKDVAFVASALNTLQSSFTTKTTELLNEGLQVLFKQVVQPRLRPVLSDTFRDVDYSLTEEELAEFAQQNDEDEEEMLDQVSRRFEHGWDQLMKPVARLMTPHTFTTLHDLTARYLSRVLERRVWDARANAYGVIRMERDFSSIVSTVSKGNYGVREPFARVSQILMVANMEEEEWEEISAQPDDGEEDGMIWVLTEDERRRARHLTSREQNEAFVQKNKAAFHDQDVCLGHGSKTYRSMAAPAIEYDSSRPFLNNSTFLPRHFPHLPCHGPPDHTIKKRRDGGDIETTSKCLKQLVCMPCDVLEQNPAVICRLASIDCVDIHDKADMMMGLISLEHLTCRVNRCLFLRVSILEGVRLDQGGYSSSDSRADLEYLQDEHIHGHTAKPVPEVISELNFPWSYMAVVYRGETDRAVSEIRFRRCKPASSTETGLSCTLRSLWYITSRQIAPVFTPYGQIFTSEERNVERVNNYTGGKNRNERDLQTSKTCGKGMKSRPSSRKHCLRSNHQALQSMQRADIMYKWVLHFLSTALLSPSLTQHKRWPRAQSQLSILRTNQFRRFKGHPRFGSVEPFAGRDKNTLRLVATNDGASSTTPGWPSNHFRILNNFELGPRLRCIICCSIETNYSVRRRSLEAGHDFGRTTIRPIHPSQRTYTSIWQIAAWFQRAFFATETPRGPKKQNGGTLRLCIAPSLDAFHDAHYLPRWPDDVYQPYILDDFGNAGLNKDPRSRSGKEPVTADSRDGRRAEKARGWRHDAKFHAQKDSDLQATMDCPIGVGKMQDHDIDMVLVGGFWTWILVDP</sequence>
<dbReference type="NCBIfam" id="TIGR01494">
    <property type="entry name" value="ATPase_P-type"/>
    <property type="match status" value="2"/>
</dbReference>
<evidence type="ECO:0000256" key="9">
    <source>
        <dbReference type="ARBA" id="ARBA00022840"/>
    </source>
</evidence>
<evidence type="ECO:0000259" key="21">
    <source>
        <dbReference type="SMART" id="SM00762"/>
    </source>
</evidence>
<evidence type="ECO:0000256" key="7">
    <source>
        <dbReference type="ARBA" id="ARBA00022741"/>
    </source>
</evidence>
<evidence type="ECO:0000256" key="12">
    <source>
        <dbReference type="ARBA" id="ARBA00022967"/>
    </source>
</evidence>
<feature type="domain" description="Cation-transporting P-type ATPase N-terminal" evidence="22">
    <location>
        <begin position="175"/>
        <end position="249"/>
    </location>
</feature>
<comment type="similarity">
    <text evidence="17 18">Belongs to the cation transport ATPase (P-type) (TC 3.A.3) family.</text>
</comment>
<dbReference type="FunFam" id="3.40.1110.10:FF:000040">
    <property type="entry name" value="Calcium-transporting ATPase 1"/>
    <property type="match status" value="1"/>
</dbReference>
<dbReference type="InterPro" id="IPR023214">
    <property type="entry name" value="HAD_sf"/>
</dbReference>
<evidence type="ECO:0000256" key="18">
    <source>
        <dbReference type="RuleBase" id="RU361146"/>
    </source>
</evidence>
<dbReference type="GO" id="GO:0005524">
    <property type="term" value="F:ATP binding"/>
    <property type="evidence" value="ECO:0007669"/>
    <property type="project" value="UniProtKB-KW"/>
</dbReference>
<evidence type="ECO:0000256" key="15">
    <source>
        <dbReference type="ARBA" id="ARBA00023065"/>
    </source>
</evidence>
<evidence type="ECO:0000313" key="24">
    <source>
        <dbReference type="Proteomes" id="UP000830671"/>
    </source>
</evidence>
<dbReference type="InterPro" id="IPR044492">
    <property type="entry name" value="P_typ_ATPase_HD_dom"/>
</dbReference>
<dbReference type="NCBIfam" id="TIGR01522">
    <property type="entry name" value="ATPase-IIA2_Ca"/>
    <property type="match status" value="1"/>
</dbReference>
<dbReference type="EMBL" id="CP019475">
    <property type="protein sequence ID" value="UQC80190.1"/>
    <property type="molecule type" value="Genomic_DNA"/>
</dbReference>
<dbReference type="InterPro" id="IPR008250">
    <property type="entry name" value="ATPase_P-typ_transduc_dom_A_sf"/>
</dbReference>
<dbReference type="SUPFAM" id="SSF81665">
    <property type="entry name" value="Calcium ATPase, transmembrane domain M"/>
    <property type="match status" value="1"/>
</dbReference>